<evidence type="ECO:0000313" key="2">
    <source>
        <dbReference type="EMBL" id="KAG5633428.1"/>
    </source>
</evidence>
<sequence>MSADAAQAPPLPPHHHVNALALNKLYPPKPSKLCSTRTAAAAAAAEAAVAAEVVAATTTTTLEEGTKTKHAHGISSTDLGVKSAKKTKTKTANVFEQESAE</sequence>
<feature type="non-terminal residue" evidence="2">
    <location>
        <position position="101"/>
    </location>
</feature>
<evidence type="ECO:0000313" key="3">
    <source>
        <dbReference type="Proteomes" id="UP000717328"/>
    </source>
</evidence>
<gene>
    <name evidence="2" type="ORF">H0H81_007871</name>
</gene>
<organism evidence="2 3">
    <name type="scientific">Sphagnurus paluster</name>
    <dbReference type="NCBI Taxonomy" id="117069"/>
    <lineage>
        <taxon>Eukaryota</taxon>
        <taxon>Fungi</taxon>
        <taxon>Dikarya</taxon>
        <taxon>Basidiomycota</taxon>
        <taxon>Agaricomycotina</taxon>
        <taxon>Agaricomycetes</taxon>
        <taxon>Agaricomycetidae</taxon>
        <taxon>Agaricales</taxon>
        <taxon>Tricholomatineae</taxon>
        <taxon>Lyophyllaceae</taxon>
        <taxon>Sphagnurus</taxon>
    </lineage>
</organism>
<reference evidence="2" key="2">
    <citation type="submission" date="2021-10" db="EMBL/GenBank/DDBJ databases">
        <title>Phylogenomics reveals ancestral predisposition of the termite-cultivated fungus Termitomyces towards a domesticated lifestyle.</title>
        <authorList>
            <person name="Auxier B."/>
            <person name="Grum-Grzhimaylo A."/>
            <person name="Cardenas M.E."/>
            <person name="Lodge J.D."/>
            <person name="Laessoe T."/>
            <person name="Pedersen O."/>
            <person name="Smith M.E."/>
            <person name="Kuyper T.W."/>
            <person name="Franco-Molano E.A."/>
            <person name="Baroni T.J."/>
            <person name="Aanen D.K."/>
        </authorList>
    </citation>
    <scope>NUCLEOTIDE SEQUENCE</scope>
    <source>
        <strain evidence="2">D49</strain>
    </source>
</reference>
<comment type="caution">
    <text evidence="2">The sequence shown here is derived from an EMBL/GenBank/DDBJ whole genome shotgun (WGS) entry which is preliminary data.</text>
</comment>
<keyword evidence="3" id="KW-1185">Reference proteome</keyword>
<dbReference type="AlphaFoldDB" id="A0A9P7FL05"/>
<protein>
    <submittedName>
        <fullName evidence="2">Uncharacterized protein</fullName>
    </submittedName>
</protein>
<feature type="region of interest" description="Disordered" evidence="1">
    <location>
        <begin position="64"/>
        <end position="85"/>
    </location>
</feature>
<name>A0A9P7FL05_9AGAR</name>
<reference evidence="2" key="1">
    <citation type="submission" date="2021-02" db="EMBL/GenBank/DDBJ databases">
        <authorList>
            <person name="Nieuwenhuis M."/>
            <person name="Van De Peppel L.J.J."/>
        </authorList>
    </citation>
    <scope>NUCLEOTIDE SEQUENCE</scope>
    <source>
        <strain evidence="2">D49</strain>
    </source>
</reference>
<dbReference type="Proteomes" id="UP000717328">
    <property type="component" value="Unassembled WGS sequence"/>
</dbReference>
<proteinExistence type="predicted"/>
<accession>A0A9P7FL05</accession>
<evidence type="ECO:0000256" key="1">
    <source>
        <dbReference type="SAM" id="MobiDB-lite"/>
    </source>
</evidence>
<dbReference type="EMBL" id="JABCKI010007844">
    <property type="protein sequence ID" value="KAG5633428.1"/>
    <property type="molecule type" value="Genomic_DNA"/>
</dbReference>